<feature type="compositionally biased region" description="Basic and acidic residues" evidence="1">
    <location>
        <begin position="118"/>
        <end position="131"/>
    </location>
</feature>
<feature type="compositionally biased region" description="Basic and acidic residues" evidence="1">
    <location>
        <begin position="101"/>
        <end position="111"/>
    </location>
</feature>
<name>A0AAV4D811_9GAST</name>
<evidence type="ECO:0000313" key="2">
    <source>
        <dbReference type="EMBL" id="GFO40363.1"/>
    </source>
</evidence>
<gene>
    <name evidence="2" type="ORF">PoB_006686800</name>
</gene>
<dbReference type="EMBL" id="BLXT01007613">
    <property type="protein sequence ID" value="GFO40363.1"/>
    <property type="molecule type" value="Genomic_DNA"/>
</dbReference>
<evidence type="ECO:0000256" key="1">
    <source>
        <dbReference type="SAM" id="MobiDB-lite"/>
    </source>
</evidence>
<keyword evidence="3" id="KW-1185">Reference proteome</keyword>
<feature type="compositionally biased region" description="Basic residues" evidence="1">
    <location>
        <begin position="1"/>
        <end position="14"/>
    </location>
</feature>
<feature type="compositionally biased region" description="Basic and acidic residues" evidence="1">
    <location>
        <begin position="61"/>
        <end position="79"/>
    </location>
</feature>
<feature type="region of interest" description="Disordered" evidence="1">
    <location>
        <begin position="1"/>
        <end position="140"/>
    </location>
</feature>
<evidence type="ECO:0000313" key="3">
    <source>
        <dbReference type="Proteomes" id="UP000735302"/>
    </source>
</evidence>
<protein>
    <submittedName>
        <fullName evidence="2">Uncharacterized protein</fullName>
    </submittedName>
</protein>
<dbReference type="AlphaFoldDB" id="A0AAV4D811"/>
<proteinExistence type="predicted"/>
<comment type="caution">
    <text evidence="2">The sequence shown here is derived from an EMBL/GenBank/DDBJ whole genome shotgun (WGS) entry which is preliminary data.</text>
</comment>
<accession>A0AAV4D811</accession>
<reference evidence="2 3" key="1">
    <citation type="journal article" date="2021" name="Elife">
        <title>Chloroplast acquisition without the gene transfer in kleptoplastic sea slugs, Plakobranchus ocellatus.</title>
        <authorList>
            <person name="Maeda T."/>
            <person name="Takahashi S."/>
            <person name="Yoshida T."/>
            <person name="Shimamura S."/>
            <person name="Takaki Y."/>
            <person name="Nagai Y."/>
            <person name="Toyoda A."/>
            <person name="Suzuki Y."/>
            <person name="Arimoto A."/>
            <person name="Ishii H."/>
            <person name="Satoh N."/>
            <person name="Nishiyama T."/>
            <person name="Hasebe M."/>
            <person name="Maruyama T."/>
            <person name="Minagawa J."/>
            <person name="Obokata J."/>
            <person name="Shigenobu S."/>
        </authorList>
    </citation>
    <scope>NUCLEOTIDE SEQUENCE [LARGE SCALE GENOMIC DNA]</scope>
</reference>
<sequence>MEARKDRRTARLRRRPVERPTGEARQVKIGAWNRANPVTSSRRKRIESLRQTRRQRQAYHLRSETRHSDREREENKESSQAHGGGRCKDQVAVTPKRRKRIELTKATKKTEASLPVRHSNERRYEEKEQGRECGPYKAVK</sequence>
<organism evidence="2 3">
    <name type="scientific">Plakobranchus ocellatus</name>
    <dbReference type="NCBI Taxonomy" id="259542"/>
    <lineage>
        <taxon>Eukaryota</taxon>
        <taxon>Metazoa</taxon>
        <taxon>Spiralia</taxon>
        <taxon>Lophotrochozoa</taxon>
        <taxon>Mollusca</taxon>
        <taxon>Gastropoda</taxon>
        <taxon>Heterobranchia</taxon>
        <taxon>Euthyneura</taxon>
        <taxon>Panpulmonata</taxon>
        <taxon>Sacoglossa</taxon>
        <taxon>Placobranchoidea</taxon>
        <taxon>Plakobranchidae</taxon>
        <taxon>Plakobranchus</taxon>
    </lineage>
</organism>
<feature type="compositionally biased region" description="Basic and acidic residues" evidence="1">
    <location>
        <begin position="15"/>
        <end position="26"/>
    </location>
</feature>
<dbReference type="Proteomes" id="UP000735302">
    <property type="component" value="Unassembled WGS sequence"/>
</dbReference>
<feature type="compositionally biased region" description="Basic residues" evidence="1">
    <location>
        <begin position="41"/>
        <end position="59"/>
    </location>
</feature>